<name>A0A9Q8FP38_9STAP</name>
<evidence type="ECO:0000259" key="8">
    <source>
        <dbReference type="Pfam" id="PF04239"/>
    </source>
</evidence>
<feature type="domain" description="YetF C-terminal" evidence="8">
    <location>
        <begin position="92"/>
        <end position="161"/>
    </location>
</feature>
<keyword evidence="4 7" id="KW-0812">Transmembrane</keyword>
<evidence type="ECO:0000259" key="9">
    <source>
        <dbReference type="Pfam" id="PF20730"/>
    </source>
</evidence>
<dbReference type="OrthoDB" id="9793799at2"/>
<dbReference type="Gene3D" id="3.30.240.20">
    <property type="entry name" value="bsu07140 like domains"/>
    <property type="match status" value="1"/>
</dbReference>
<dbReference type="InterPro" id="IPR023090">
    <property type="entry name" value="UPF0702_alpha/beta_dom_sf"/>
</dbReference>
<proteinExistence type="inferred from homology"/>
<evidence type="ECO:0000313" key="10">
    <source>
        <dbReference type="EMBL" id="TDL96626.1"/>
    </source>
</evidence>
<dbReference type="EMBL" id="SCWD01000005">
    <property type="protein sequence ID" value="TDL96626.1"/>
    <property type="molecule type" value="Genomic_DNA"/>
</dbReference>
<sequence>MQVEKLLFDGFDVIGRTVLIGIMAYIALIIILRIGGKRTLSKMNAYDMVVTVALGSTLSGIMTSKDITIAQGVTAFLTLVVLQYIFTKLSLKSEKFSSLIKSKPTLLFYNSEFMHDAMKRERILEIEVLQAIRSNSGSSIENVNAVILESDGSLSVLTGDKRLTKDDAVLRNLERHAE</sequence>
<comment type="caution">
    <text evidence="10">The sequence shown here is derived from an EMBL/GenBank/DDBJ whole genome shotgun (WGS) entry which is preliminary data.</text>
</comment>
<gene>
    <name evidence="10" type="ORF">ERX40_09745</name>
</gene>
<evidence type="ECO:0000313" key="11">
    <source>
        <dbReference type="Proteomes" id="UP000295280"/>
    </source>
</evidence>
<feature type="transmembrane region" description="Helical" evidence="7">
    <location>
        <begin position="68"/>
        <end position="86"/>
    </location>
</feature>
<keyword evidence="5 7" id="KW-1133">Transmembrane helix</keyword>
<dbReference type="PANTHER" id="PTHR34582:SF6">
    <property type="entry name" value="UPF0702 TRANSMEMBRANE PROTEIN YCAP"/>
    <property type="match status" value="1"/>
</dbReference>
<accession>A0A9Q8FP38</accession>
<keyword evidence="3" id="KW-1003">Cell membrane</keyword>
<feature type="domain" description="YetF-like N-terminal transmembrane" evidence="9">
    <location>
        <begin position="22"/>
        <end position="87"/>
    </location>
</feature>
<dbReference type="InterPro" id="IPR007353">
    <property type="entry name" value="DUF421"/>
</dbReference>
<dbReference type="Pfam" id="PF04239">
    <property type="entry name" value="DUF421"/>
    <property type="match status" value="1"/>
</dbReference>
<dbReference type="RefSeq" id="WP_133418310.1">
    <property type="nucleotide sequence ID" value="NZ_SCWD01000005.1"/>
</dbReference>
<dbReference type="Pfam" id="PF20730">
    <property type="entry name" value="YetF_N"/>
    <property type="match status" value="1"/>
</dbReference>
<dbReference type="PANTHER" id="PTHR34582">
    <property type="entry name" value="UPF0702 TRANSMEMBRANE PROTEIN YCAP"/>
    <property type="match status" value="1"/>
</dbReference>
<comment type="similarity">
    <text evidence="2">Belongs to the UPF0702 family.</text>
</comment>
<evidence type="ECO:0000256" key="7">
    <source>
        <dbReference type="SAM" id="Phobius"/>
    </source>
</evidence>
<organism evidence="10 11">
    <name type="scientific">Macrococcus carouselicus</name>
    <dbReference type="NCBI Taxonomy" id="69969"/>
    <lineage>
        <taxon>Bacteria</taxon>
        <taxon>Bacillati</taxon>
        <taxon>Bacillota</taxon>
        <taxon>Bacilli</taxon>
        <taxon>Bacillales</taxon>
        <taxon>Staphylococcaceae</taxon>
        <taxon>Macrococcus</taxon>
    </lineage>
</organism>
<protein>
    <submittedName>
        <fullName evidence="10">DUF421 domain-containing protein</fullName>
    </submittedName>
</protein>
<evidence type="ECO:0000256" key="4">
    <source>
        <dbReference type="ARBA" id="ARBA00022692"/>
    </source>
</evidence>
<dbReference type="InterPro" id="IPR048454">
    <property type="entry name" value="YetF_N"/>
</dbReference>
<evidence type="ECO:0000256" key="2">
    <source>
        <dbReference type="ARBA" id="ARBA00006448"/>
    </source>
</evidence>
<reference evidence="10 11" key="1">
    <citation type="submission" date="2019-01" db="EMBL/GenBank/DDBJ databases">
        <title>Draft genome sequences of the type strains of six Macrococcus species.</title>
        <authorList>
            <person name="Mazhar S."/>
            <person name="Altermann E."/>
            <person name="Hill C."/>
            <person name="Mcauliffe O."/>
        </authorList>
    </citation>
    <scope>NUCLEOTIDE SEQUENCE [LARGE SCALE GENOMIC DNA]</scope>
    <source>
        <strain evidence="10 11">ATCC 51828</strain>
    </source>
</reference>
<evidence type="ECO:0000256" key="3">
    <source>
        <dbReference type="ARBA" id="ARBA00022475"/>
    </source>
</evidence>
<dbReference type="Proteomes" id="UP000295280">
    <property type="component" value="Unassembled WGS sequence"/>
</dbReference>
<keyword evidence="11" id="KW-1185">Reference proteome</keyword>
<keyword evidence="6 7" id="KW-0472">Membrane</keyword>
<evidence type="ECO:0000256" key="5">
    <source>
        <dbReference type="ARBA" id="ARBA00022989"/>
    </source>
</evidence>
<feature type="transmembrane region" description="Helical" evidence="7">
    <location>
        <begin position="13"/>
        <end position="32"/>
    </location>
</feature>
<evidence type="ECO:0000256" key="6">
    <source>
        <dbReference type="ARBA" id="ARBA00023136"/>
    </source>
</evidence>
<evidence type="ECO:0000256" key="1">
    <source>
        <dbReference type="ARBA" id="ARBA00004651"/>
    </source>
</evidence>
<comment type="subcellular location">
    <subcellularLocation>
        <location evidence="1">Cell membrane</location>
        <topology evidence="1">Multi-pass membrane protein</topology>
    </subcellularLocation>
</comment>
<dbReference type="AlphaFoldDB" id="A0A9Q8FP38"/>
<dbReference type="GO" id="GO:0005886">
    <property type="term" value="C:plasma membrane"/>
    <property type="evidence" value="ECO:0007669"/>
    <property type="project" value="UniProtKB-SubCell"/>
</dbReference>